<dbReference type="OrthoDB" id="4709096at2"/>
<organism evidence="1 2">
    <name type="scientific">Mycolicibacterium goodii</name>
    <name type="common">Mycobacterium goodii</name>
    <dbReference type="NCBI Taxonomy" id="134601"/>
    <lineage>
        <taxon>Bacteria</taxon>
        <taxon>Bacillati</taxon>
        <taxon>Actinomycetota</taxon>
        <taxon>Actinomycetes</taxon>
        <taxon>Mycobacteriales</taxon>
        <taxon>Mycobacteriaceae</taxon>
        <taxon>Mycolicibacterium</taxon>
    </lineage>
</organism>
<evidence type="ECO:0000313" key="1">
    <source>
        <dbReference type="EMBL" id="AKS30622.1"/>
    </source>
</evidence>
<dbReference type="Proteomes" id="UP000062255">
    <property type="component" value="Chromosome"/>
</dbReference>
<dbReference type="STRING" id="134601.AFA91_00640"/>
<proteinExistence type="predicted"/>
<protein>
    <recommendedName>
        <fullName evidence="3">DUF2505 domain-containing protein</fullName>
    </recommendedName>
</protein>
<dbReference type="EMBL" id="CP012150">
    <property type="protein sequence ID" value="AKS30622.1"/>
    <property type="molecule type" value="Genomic_DNA"/>
</dbReference>
<gene>
    <name evidence="1" type="ORF">AFA91_00640</name>
</gene>
<name>A0A0K0WZU9_MYCGD</name>
<dbReference type="KEGG" id="mgo:AFA91_00640"/>
<accession>A0A0K0WZU9</accession>
<dbReference type="PATRIC" id="fig|134601.6.peg.135"/>
<evidence type="ECO:0008006" key="3">
    <source>
        <dbReference type="Google" id="ProtNLM"/>
    </source>
</evidence>
<dbReference type="Pfam" id="PF10698">
    <property type="entry name" value="DUF2505"/>
    <property type="match status" value="1"/>
</dbReference>
<evidence type="ECO:0000313" key="2">
    <source>
        <dbReference type="Proteomes" id="UP000062255"/>
    </source>
</evidence>
<sequence length="163" mass="17694">MAFAAPPGAVFAAFAGEDYWQALMARYRQHTQESEITAFVSGADGIDVTFRQVLSRSELPGLVRTVIPVDMVIDRRQHFSALNEVNSTAAGKFDALVPHVPGRLDGTYALSETSTGSELLVTGRAKVSVPLVGGKLEKLVLDFMKNLLTLEEAFTADWIAQHS</sequence>
<dbReference type="InterPro" id="IPR019639">
    <property type="entry name" value="DUF2505"/>
</dbReference>
<dbReference type="AlphaFoldDB" id="A0A0K0WZU9"/>
<reference evidence="1 2" key="1">
    <citation type="submission" date="2015-07" db="EMBL/GenBank/DDBJ databases">
        <title>Complete genome sequence of Mycobacterium goodii X7B, a facultative thermophilic biodesulfurizing bacterium.</title>
        <authorList>
            <person name="Yu B."/>
            <person name="Li F."/>
            <person name="Xu P."/>
        </authorList>
    </citation>
    <scope>NUCLEOTIDE SEQUENCE [LARGE SCALE GENOMIC DNA]</scope>
    <source>
        <strain evidence="1 2">X7B</strain>
    </source>
</reference>